<dbReference type="Gene3D" id="1.10.10.10">
    <property type="entry name" value="Winged helix-like DNA-binding domain superfamily/Winged helix DNA-binding domain"/>
    <property type="match status" value="1"/>
</dbReference>
<dbReference type="PANTHER" id="PTHR33221">
    <property type="entry name" value="WINGED HELIX-TURN-HELIX TRANSCRIPTIONAL REGULATOR, RRF2 FAMILY"/>
    <property type="match status" value="1"/>
</dbReference>
<dbReference type="PROSITE" id="PS51197">
    <property type="entry name" value="HTH_RRF2_2"/>
    <property type="match status" value="1"/>
</dbReference>
<dbReference type="SUPFAM" id="SSF46785">
    <property type="entry name" value="Winged helix' DNA-binding domain"/>
    <property type="match status" value="1"/>
</dbReference>
<dbReference type="Proteomes" id="UP001207408">
    <property type="component" value="Unassembled WGS sequence"/>
</dbReference>
<dbReference type="EMBL" id="JAPDPI010000021">
    <property type="protein sequence ID" value="MCW3806238.1"/>
    <property type="molecule type" value="Genomic_DNA"/>
</dbReference>
<gene>
    <name evidence="1" type="ORF">OM074_11430</name>
</gene>
<protein>
    <submittedName>
        <fullName evidence="1">Rrf2 family transcriptional regulator</fullName>
    </submittedName>
</protein>
<dbReference type="RefSeq" id="WP_301199610.1">
    <property type="nucleotide sequence ID" value="NZ_JAPDPI010000021.1"/>
</dbReference>
<dbReference type="GO" id="GO:0003700">
    <property type="term" value="F:DNA-binding transcription factor activity"/>
    <property type="evidence" value="ECO:0007669"/>
    <property type="project" value="TreeGrafter"/>
</dbReference>
<sequence>MSKIITLSEAASIALHGMILIAKSDVKLNVNQISEEISSSRHHVAKIFQRLAKENFVSSNRGPSGGFLLKMDPKDISLLDLYEVIEGPVQVQGCPGDKERCPFDRCIMGDIAEELACQFRDYLRGRSLADYL</sequence>
<dbReference type="AlphaFoldDB" id="A0AAE3ME28"/>
<evidence type="ECO:0000313" key="1">
    <source>
        <dbReference type="EMBL" id="MCW3806238.1"/>
    </source>
</evidence>
<dbReference type="GO" id="GO:0005829">
    <property type="term" value="C:cytosol"/>
    <property type="evidence" value="ECO:0007669"/>
    <property type="project" value="TreeGrafter"/>
</dbReference>
<dbReference type="InterPro" id="IPR000944">
    <property type="entry name" value="Tscrpt_reg_Rrf2"/>
</dbReference>
<evidence type="ECO:0000313" key="2">
    <source>
        <dbReference type="Proteomes" id="UP001207408"/>
    </source>
</evidence>
<comment type="caution">
    <text evidence="1">The sequence shown here is derived from an EMBL/GenBank/DDBJ whole genome shotgun (WGS) entry which is preliminary data.</text>
</comment>
<organism evidence="1 2">
    <name type="scientific">Plebeiibacterium marinum</name>
    <dbReference type="NCBI Taxonomy" id="2992111"/>
    <lineage>
        <taxon>Bacteria</taxon>
        <taxon>Pseudomonadati</taxon>
        <taxon>Bacteroidota</taxon>
        <taxon>Bacteroidia</taxon>
        <taxon>Marinilabiliales</taxon>
        <taxon>Marinilabiliaceae</taxon>
        <taxon>Plebeiibacterium</taxon>
    </lineage>
</organism>
<dbReference type="InterPro" id="IPR036388">
    <property type="entry name" value="WH-like_DNA-bd_sf"/>
</dbReference>
<dbReference type="InterPro" id="IPR036390">
    <property type="entry name" value="WH_DNA-bd_sf"/>
</dbReference>
<accession>A0AAE3ME28</accession>
<dbReference type="PANTHER" id="PTHR33221:SF9">
    <property type="entry name" value="RRF2 FAMILY PROTEIN"/>
    <property type="match status" value="1"/>
</dbReference>
<dbReference type="Pfam" id="PF02082">
    <property type="entry name" value="Rrf2"/>
    <property type="match status" value="1"/>
</dbReference>
<proteinExistence type="predicted"/>
<name>A0AAE3ME28_9BACT</name>
<reference evidence="1" key="1">
    <citation type="submission" date="2022-10" db="EMBL/GenBank/DDBJ databases">
        <authorList>
            <person name="Yu W.X."/>
        </authorList>
    </citation>
    <scope>NUCLEOTIDE SEQUENCE</scope>
    <source>
        <strain evidence="1">D04</strain>
    </source>
</reference>
<dbReference type="NCBIfam" id="TIGR00738">
    <property type="entry name" value="rrf2_super"/>
    <property type="match status" value="1"/>
</dbReference>
<keyword evidence="2" id="KW-1185">Reference proteome</keyword>